<dbReference type="EMBL" id="KY774314">
    <property type="protein sequence ID" value="ART31446.1"/>
    <property type="molecule type" value="Genomic_DNA"/>
</dbReference>
<geneLocation type="mitochondrion" evidence="1"/>
<accession>A0A1Y0B1W8</accession>
<sequence length="57" mass="6563">MPQARALSYLTPTMLINGKPQPLSFKSKWISILFSLYRYQERLNTGVCGIRMDGLKE</sequence>
<organism evidence="1">
    <name type="scientific">Utricularia reniformis</name>
    <dbReference type="NCBI Taxonomy" id="192314"/>
    <lineage>
        <taxon>Eukaryota</taxon>
        <taxon>Viridiplantae</taxon>
        <taxon>Streptophyta</taxon>
        <taxon>Embryophyta</taxon>
        <taxon>Tracheophyta</taxon>
        <taxon>Spermatophyta</taxon>
        <taxon>Magnoliopsida</taxon>
        <taxon>eudicotyledons</taxon>
        <taxon>Gunneridae</taxon>
        <taxon>Pentapetalae</taxon>
        <taxon>asterids</taxon>
        <taxon>lamiids</taxon>
        <taxon>Lamiales</taxon>
        <taxon>Lentibulariaceae</taxon>
        <taxon>Utricularia</taxon>
    </lineage>
</organism>
<reference evidence="1" key="1">
    <citation type="submission" date="2017-03" db="EMBL/GenBank/DDBJ databases">
        <title>The mitochondrial genome of the carnivorous plant Utricularia reniformis (Lentibulariaceae): structure, comparative analysis and evolutionary landmarks.</title>
        <authorList>
            <person name="Silva S.R."/>
            <person name="Alvarenga D.O."/>
            <person name="Michael T.P."/>
            <person name="Miranda V.F.O."/>
            <person name="Varani A.M."/>
        </authorList>
    </citation>
    <scope>NUCLEOTIDE SEQUENCE</scope>
</reference>
<protein>
    <submittedName>
        <fullName evidence="1">Uncharacterized protein</fullName>
    </submittedName>
</protein>
<name>A0A1Y0B1W8_9LAMI</name>
<evidence type="ECO:0000313" key="1">
    <source>
        <dbReference type="EMBL" id="ART31446.1"/>
    </source>
</evidence>
<dbReference type="AlphaFoldDB" id="A0A1Y0B1W8"/>
<proteinExistence type="predicted"/>
<keyword evidence="1" id="KW-0496">Mitochondrion</keyword>
<gene>
    <name evidence="1" type="ORF">AEK19_MT1234</name>
</gene>